<dbReference type="Pfam" id="PF08713">
    <property type="entry name" value="DNA_alkylation"/>
    <property type="match status" value="1"/>
</dbReference>
<dbReference type="InterPro" id="IPR014825">
    <property type="entry name" value="DNA_alkylation"/>
</dbReference>
<protein>
    <submittedName>
        <fullName evidence="2">DNA alkylation repair protein</fullName>
    </submittedName>
</protein>
<dbReference type="AlphaFoldDB" id="A0A7C9LJ25"/>
<dbReference type="Gene3D" id="1.25.10.90">
    <property type="match status" value="1"/>
</dbReference>
<dbReference type="CDD" id="cd06561">
    <property type="entry name" value="AlkD_like"/>
    <property type="match status" value="1"/>
</dbReference>
<accession>A0A7C9LJ25</accession>
<gene>
    <name evidence="2" type="ORF">GLX25_17875</name>
</gene>
<evidence type="ECO:0000313" key="3">
    <source>
        <dbReference type="Proteomes" id="UP000480122"/>
    </source>
</evidence>
<proteinExistence type="predicted"/>
<dbReference type="PANTHER" id="PTHR34070">
    <property type="entry name" value="ARMADILLO-TYPE FOLD"/>
    <property type="match status" value="1"/>
</dbReference>
<evidence type="ECO:0000256" key="1">
    <source>
        <dbReference type="SAM" id="MobiDB-lite"/>
    </source>
</evidence>
<name>A0A7C9LJ25_9MICO</name>
<dbReference type="Proteomes" id="UP000480122">
    <property type="component" value="Unassembled WGS sequence"/>
</dbReference>
<dbReference type="EMBL" id="WODA01000026">
    <property type="protein sequence ID" value="MUN08975.1"/>
    <property type="molecule type" value="Genomic_DNA"/>
</dbReference>
<evidence type="ECO:0000313" key="2">
    <source>
        <dbReference type="EMBL" id="MUN08975.1"/>
    </source>
</evidence>
<dbReference type="RefSeq" id="WP_155843993.1">
    <property type="nucleotide sequence ID" value="NZ_BAAAIA010000013.1"/>
</dbReference>
<dbReference type="OrthoDB" id="9775346at2"/>
<comment type="caution">
    <text evidence="2">The sequence shown here is derived from an EMBL/GenBank/DDBJ whole genome shotgun (WGS) entry which is preliminary data.</text>
</comment>
<sequence length="237" mass="26010">MAAAPTPTAAALLADLRAAARPDEYPQRHYHGTAGVLGVRMGTLFDIAKGYTAMPLDELELLLGEPEYEPRLAAFCIMDFAVRGSRDDAVRRDRYDLYLRRHDRIDTWDMVDRAAPRVIGEYLAARSRAPLFELSASSDPLRRRTAMTAPLGFLRRGDADARADLFRLAGLLLEDPDPVVAKPVGIALRHAGAVDPDGLVAFLDANLERMPRPILRAAAEKLPPGTPYSRAAGPQDR</sequence>
<reference evidence="2 3" key="1">
    <citation type="submission" date="2019-11" db="EMBL/GenBank/DDBJ databases">
        <title>Agromyces kandeliae sp. nov., isolated from mangrove soil.</title>
        <authorList>
            <person name="Wang R."/>
        </authorList>
    </citation>
    <scope>NUCLEOTIDE SEQUENCE [LARGE SCALE GENOMIC DNA]</scope>
    <source>
        <strain evidence="2 3">JCM 11431</strain>
    </source>
</reference>
<keyword evidence="3" id="KW-1185">Reference proteome</keyword>
<feature type="region of interest" description="Disordered" evidence="1">
    <location>
        <begin position="218"/>
        <end position="237"/>
    </location>
</feature>
<dbReference type="PANTHER" id="PTHR34070:SF1">
    <property type="entry name" value="DNA ALKYLATION REPAIR PROTEIN"/>
    <property type="match status" value="1"/>
</dbReference>
<dbReference type="InterPro" id="IPR016024">
    <property type="entry name" value="ARM-type_fold"/>
</dbReference>
<organism evidence="2 3">
    <name type="scientific">Agromyces luteolus</name>
    <dbReference type="NCBI Taxonomy" id="88373"/>
    <lineage>
        <taxon>Bacteria</taxon>
        <taxon>Bacillati</taxon>
        <taxon>Actinomycetota</taxon>
        <taxon>Actinomycetes</taxon>
        <taxon>Micrococcales</taxon>
        <taxon>Microbacteriaceae</taxon>
        <taxon>Agromyces</taxon>
    </lineage>
</organism>
<dbReference type="SUPFAM" id="SSF48371">
    <property type="entry name" value="ARM repeat"/>
    <property type="match status" value="1"/>
</dbReference>